<dbReference type="EMBL" id="JACHLY010000001">
    <property type="protein sequence ID" value="MBB5999316.1"/>
    <property type="molecule type" value="Genomic_DNA"/>
</dbReference>
<dbReference type="RefSeq" id="WP_184636072.1">
    <property type="nucleotide sequence ID" value="NZ_BAABKT010000030.1"/>
</dbReference>
<sequence length="108" mass="11943">MSGDTSGDDDRGTLERLETHELRDRAVAVARHRWDVSFFWRLLRLLPAAEAAAGNLEAGEAGAAQASGLFYDALGADEDPRVQEELRPIFIDYLRKHGDTPRHETGPA</sequence>
<comment type="caution">
    <text evidence="1">The sequence shown here is derived from an EMBL/GenBank/DDBJ whole genome shotgun (WGS) entry which is preliminary data.</text>
</comment>
<name>A0A841E8J5_9ACTN</name>
<dbReference type="Proteomes" id="UP000578077">
    <property type="component" value="Unassembled WGS sequence"/>
</dbReference>
<accession>A0A841E8J5</accession>
<keyword evidence="2" id="KW-1185">Reference proteome</keyword>
<organism evidence="1 2">
    <name type="scientific">Streptomonospora salina</name>
    <dbReference type="NCBI Taxonomy" id="104205"/>
    <lineage>
        <taxon>Bacteria</taxon>
        <taxon>Bacillati</taxon>
        <taxon>Actinomycetota</taxon>
        <taxon>Actinomycetes</taxon>
        <taxon>Streptosporangiales</taxon>
        <taxon>Nocardiopsidaceae</taxon>
        <taxon>Streptomonospora</taxon>
    </lineage>
</organism>
<gene>
    <name evidence="1" type="ORF">HNR25_003067</name>
</gene>
<protein>
    <submittedName>
        <fullName evidence="1">Uncharacterized protein</fullName>
    </submittedName>
</protein>
<dbReference type="AlphaFoldDB" id="A0A841E8J5"/>
<evidence type="ECO:0000313" key="1">
    <source>
        <dbReference type="EMBL" id="MBB5999316.1"/>
    </source>
</evidence>
<reference evidence="1 2" key="1">
    <citation type="submission" date="2020-08" db="EMBL/GenBank/DDBJ databases">
        <title>Sequencing the genomes of 1000 actinobacteria strains.</title>
        <authorList>
            <person name="Klenk H.-P."/>
        </authorList>
    </citation>
    <scope>NUCLEOTIDE SEQUENCE [LARGE SCALE GENOMIC DNA]</scope>
    <source>
        <strain evidence="1 2">DSM 44593</strain>
    </source>
</reference>
<proteinExistence type="predicted"/>
<evidence type="ECO:0000313" key="2">
    <source>
        <dbReference type="Proteomes" id="UP000578077"/>
    </source>
</evidence>